<keyword evidence="5" id="KW-1185">Reference proteome</keyword>
<gene>
    <name evidence="4" type="ORF">FJU11_01895</name>
</gene>
<dbReference type="PIRSF" id="PIRSF037799">
    <property type="entry name" value="Tautomer_YdcE_prd"/>
    <property type="match status" value="1"/>
</dbReference>
<dbReference type="EMBL" id="VHLH01000002">
    <property type="protein sequence ID" value="TPW31964.1"/>
    <property type="molecule type" value="Genomic_DNA"/>
</dbReference>
<evidence type="ECO:0000313" key="5">
    <source>
        <dbReference type="Proteomes" id="UP000320314"/>
    </source>
</evidence>
<dbReference type="InterPro" id="IPR004370">
    <property type="entry name" value="4-OT-like_dom"/>
</dbReference>
<sequence length="75" mass="8527">MPHVMVKVVEGKSEEAKARLARKIVDDVTECFGNGEDEISVSIEEFPKARWKEAVYDPEIVGRSDILYKKPGYEL</sequence>
<protein>
    <submittedName>
        <fullName evidence="4">4-oxalocrotonate tautomerase</fullName>
    </submittedName>
</protein>
<evidence type="ECO:0000313" key="4">
    <source>
        <dbReference type="EMBL" id="TPW31964.1"/>
    </source>
</evidence>
<dbReference type="SUPFAM" id="SSF55331">
    <property type="entry name" value="Tautomerase/MIF"/>
    <property type="match status" value="1"/>
</dbReference>
<proteinExistence type="predicted"/>
<organism evidence="4 5">
    <name type="scientific">Pararhizobium mangrovi</name>
    <dbReference type="NCBI Taxonomy" id="2590452"/>
    <lineage>
        <taxon>Bacteria</taxon>
        <taxon>Pseudomonadati</taxon>
        <taxon>Pseudomonadota</taxon>
        <taxon>Alphaproteobacteria</taxon>
        <taxon>Hyphomicrobiales</taxon>
        <taxon>Rhizobiaceae</taxon>
        <taxon>Rhizobium/Agrobacterium group</taxon>
        <taxon>Pararhizobium</taxon>
    </lineage>
</organism>
<dbReference type="InterPro" id="IPR014347">
    <property type="entry name" value="Tautomerase/MIF_sf"/>
</dbReference>
<dbReference type="AlphaFoldDB" id="A0A506UFS2"/>
<dbReference type="OrthoDB" id="3395834at2"/>
<comment type="caution">
    <text evidence="4">The sequence shown here is derived from an EMBL/GenBank/DDBJ whole genome shotgun (WGS) entry which is preliminary data.</text>
</comment>
<evidence type="ECO:0000256" key="1">
    <source>
        <dbReference type="ARBA" id="ARBA00023235"/>
    </source>
</evidence>
<name>A0A506UFS2_9HYPH</name>
<dbReference type="RefSeq" id="WP_141165321.1">
    <property type="nucleotide sequence ID" value="NZ_VHLH01000002.1"/>
</dbReference>
<dbReference type="Proteomes" id="UP000320314">
    <property type="component" value="Unassembled WGS sequence"/>
</dbReference>
<dbReference type="Gene3D" id="3.30.429.10">
    <property type="entry name" value="Macrophage Migration Inhibitory Factor"/>
    <property type="match status" value="1"/>
</dbReference>
<feature type="domain" description="4-oxalocrotonate tautomerase-like" evidence="3">
    <location>
        <begin position="2"/>
        <end position="51"/>
    </location>
</feature>
<evidence type="ECO:0000256" key="2">
    <source>
        <dbReference type="PIRSR" id="PIRSR037799-1"/>
    </source>
</evidence>
<dbReference type="GO" id="GO:0016862">
    <property type="term" value="F:intramolecular oxidoreductase activity, interconverting keto- and enol-groups"/>
    <property type="evidence" value="ECO:0007669"/>
    <property type="project" value="InterPro"/>
</dbReference>
<evidence type="ECO:0000259" key="3">
    <source>
        <dbReference type="Pfam" id="PF01361"/>
    </source>
</evidence>
<keyword evidence="1" id="KW-0413">Isomerase</keyword>
<accession>A0A506UFS2</accession>
<dbReference type="GO" id="GO:0005737">
    <property type="term" value="C:cytoplasm"/>
    <property type="evidence" value="ECO:0007669"/>
    <property type="project" value="InterPro"/>
</dbReference>
<feature type="active site" description="Proton acceptor; via imino nitrogen" evidence="2">
    <location>
        <position position="2"/>
    </location>
</feature>
<dbReference type="Pfam" id="PF01361">
    <property type="entry name" value="Tautomerase"/>
    <property type="match status" value="1"/>
</dbReference>
<reference evidence="4 5" key="1">
    <citation type="submission" date="2019-06" db="EMBL/GenBank/DDBJ databases">
        <authorList>
            <person name="Li M."/>
        </authorList>
    </citation>
    <scope>NUCLEOTIDE SEQUENCE [LARGE SCALE GENOMIC DNA]</scope>
    <source>
        <strain evidence="4 5">BGMRC6574</strain>
    </source>
</reference>
<dbReference type="InterPro" id="IPR017284">
    <property type="entry name" value="Tautomerase_PptA"/>
</dbReference>